<dbReference type="Proteomes" id="UP000199470">
    <property type="component" value="Unassembled WGS sequence"/>
</dbReference>
<gene>
    <name evidence="2" type="ORF">SAMN02982985_04902</name>
</gene>
<organism evidence="2 3">
    <name type="scientific">Rugamonas rubra</name>
    <dbReference type="NCBI Taxonomy" id="758825"/>
    <lineage>
        <taxon>Bacteria</taxon>
        <taxon>Pseudomonadati</taxon>
        <taxon>Pseudomonadota</taxon>
        <taxon>Betaproteobacteria</taxon>
        <taxon>Burkholderiales</taxon>
        <taxon>Oxalobacteraceae</taxon>
        <taxon>Telluria group</taxon>
        <taxon>Rugamonas</taxon>
    </lineage>
</organism>
<feature type="transmembrane region" description="Helical" evidence="1">
    <location>
        <begin position="19"/>
        <end position="35"/>
    </location>
</feature>
<feature type="transmembrane region" description="Helical" evidence="1">
    <location>
        <begin position="189"/>
        <end position="208"/>
    </location>
</feature>
<accession>A0A1I4SRL0</accession>
<dbReference type="RefSeq" id="WP_093390323.1">
    <property type="nucleotide sequence ID" value="NZ_FOTW01000027.1"/>
</dbReference>
<name>A0A1I4SRL0_9BURK</name>
<keyword evidence="1" id="KW-0472">Membrane</keyword>
<feature type="transmembrane region" description="Helical" evidence="1">
    <location>
        <begin position="82"/>
        <end position="104"/>
    </location>
</feature>
<dbReference type="EMBL" id="FOTW01000027">
    <property type="protein sequence ID" value="SFM66953.1"/>
    <property type="molecule type" value="Genomic_DNA"/>
</dbReference>
<evidence type="ECO:0000256" key="1">
    <source>
        <dbReference type="SAM" id="Phobius"/>
    </source>
</evidence>
<dbReference type="AlphaFoldDB" id="A0A1I4SRL0"/>
<sequence length="211" mass="23446">MIAASAAQAQALVRNSAHFQWYVIPLLLMVVYAYGEQAAAKRWNVVLAGTAFWLMDWINEIWNGLLFHFSGFAPAWGTPGSSAYVILIGLNIEICFMFAMMGLFAARTLPADRHLRILGVNNRWLLAGANSVLCVFVELWLNSIGALTWEWRGWNAGAPYLVWLVGYVPFFVVAYWVHDMPQRSRQIGVVAGLAGLVGAALLLFAGVLKWI</sequence>
<dbReference type="OrthoDB" id="3774739at2"/>
<keyword evidence="1" id="KW-1133">Transmembrane helix</keyword>
<evidence type="ECO:0000313" key="3">
    <source>
        <dbReference type="Proteomes" id="UP000199470"/>
    </source>
</evidence>
<feature type="transmembrane region" description="Helical" evidence="1">
    <location>
        <begin position="160"/>
        <end position="177"/>
    </location>
</feature>
<evidence type="ECO:0000313" key="2">
    <source>
        <dbReference type="EMBL" id="SFM66953.1"/>
    </source>
</evidence>
<feature type="transmembrane region" description="Helical" evidence="1">
    <location>
        <begin position="124"/>
        <end position="148"/>
    </location>
</feature>
<proteinExistence type="predicted"/>
<evidence type="ECO:0008006" key="4">
    <source>
        <dbReference type="Google" id="ProtNLM"/>
    </source>
</evidence>
<protein>
    <recommendedName>
        <fullName evidence="4">Carotenoid biosynthesis protein</fullName>
    </recommendedName>
</protein>
<keyword evidence="3" id="KW-1185">Reference proteome</keyword>
<reference evidence="2 3" key="1">
    <citation type="submission" date="2016-10" db="EMBL/GenBank/DDBJ databases">
        <authorList>
            <person name="de Groot N.N."/>
        </authorList>
    </citation>
    <scope>NUCLEOTIDE SEQUENCE [LARGE SCALE GENOMIC DNA]</scope>
    <source>
        <strain evidence="2 3">ATCC 43154</strain>
    </source>
</reference>
<keyword evidence="1" id="KW-0812">Transmembrane</keyword>